<proteinExistence type="inferred from homology"/>
<keyword evidence="4 11" id="KW-0028">Amino-acid biosynthesis</keyword>
<dbReference type="PANTHER" id="PTHR21085">
    <property type="entry name" value="CHORISMATE SYNTHASE"/>
    <property type="match status" value="1"/>
</dbReference>
<gene>
    <name evidence="11 12" type="primary">aroC</name>
    <name evidence="12" type="ORF">PS435_13280</name>
</gene>
<comment type="caution">
    <text evidence="12">The sequence shown here is derived from an EMBL/GenBank/DDBJ whole genome shotgun (WGS) entry which is preliminary data.</text>
</comment>
<accession>A0ABU7T2H7</accession>
<sequence length="390" mass="41261">MQYLTAGESHGPMLTGILTSMPANVALNISAINQQLALRQNGYGRGGRMKIEQDTVTITAGMRAGRTTGSPLALLIKNRDYAHWQKIMGATADNPDQLRVVTRPRPGHADLVGGLKYDQQDLRNILERASARSTAMIVALGSIAGQLLAQLGIHAIGYVTGLGGQTLANTEWPTNMATLRAVVESNDMRLPDTSQVAAFHGAVDAAKAAHHTIGGQITVQVAGLIPGIGSMQNWRERLDGRLAGAIVSIPAIKAVSFGDGPALGEMAGNAAQDDITWTPQGGYTRASNHLGGFEGGMTNGQPLLIHATMKPIPTQPRGLPTVDIATHETAQAVNERADVTAVPAASLVAQAMVQLTLAQEITAQFSSATLADLRSSYQQFAQRMQDRRND</sequence>
<keyword evidence="5 11" id="KW-0285">Flavoprotein</keyword>
<dbReference type="InterPro" id="IPR000453">
    <property type="entry name" value="Chorismate_synth"/>
</dbReference>
<comment type="subunit">
    <text evidence="11">Homotetramer.</text>
</comment>
<keyword evidence="9 11" id="KW-0057">Aromatic amino acid biosynthesis</keyword>
<evidence type="ECO:0000256" key="2">
    <source>
        <dbReference type="ARBA" id="ARBA00008014"/>
    </source>
</evidence>
<evidence type="ECO:0000256" key="4">
    <source>
        <dbReference type="ARBA" id="ARBA00022605"/>
    </source>
</evidence>
<keyword evidence="13" id="KW-1185">Reference proteome</keyword>
<comment type="caution">
    <text evidence="11">Lacks conserved residue(s) required for the propagation of feature annotation.</text>
</comment>
<comment type="catalytic activity">
    <reaction evidence="11">
        <text>5-O-(1-carboxyvinyl)-3-phosphoshikimate = chorismate + phosphate</text>
        <dbReference type="Rhea" id="RHEA:21020"/>
        <dbReference type="ChEBI" id="CHEBI:29748"/>
        <dbReference type="ChEBI" id="CHEBI:43474"/>
        <dbReference type="ChEBI" id="CHEBI:57701"/>
        <dbReference type="EC" id="4.2.3.5"/>
    </reaction>
</comment>
<name>A0ABU7T2H7_9LACO</name>
<feature type="binding site" evidence="11">
    <location>
        <begin position="310"/>
        <end position="314"/>
    </location>
    <ligand>
        <name>FMN</name>
        <dbReference type="ChEBI" id="CHEBI:58210"/>
    </ligand>
</feature>
<protein>
    <recommendedName>
        <fullName evidence="3 11">Chorismate synthase</fullName>
        <shortName evidence="11">CS</shortName>
        <ecNumber evidence="3 11">4.2.3.5</ecNumber>
    </recommendedName>
    <alternativeName>
        <fullName evidence="11">5-enolpyruvylshikimate-3-phosphate phospholyase</fullName>
    </alternativeName>
</protein>
<feature type="binding site" evidence="11">
    <location>
        <position position="39"/>
    </location>
    <ligand>
        <name>NADP(+)</name>
        <dbReference type="ChEBI" id="CHEBI:58349"/>
    </ligand>
</feature>
<dbReference type="Proteomes" id="UP001330016">
    <property type="component" value="Unassembled WGS sequence"/>
</dbReference>
<evidence type="ECO:0000256" key="6">
    <source>
        <dbReference type="ARBA" id="ARBA00022643"/>
    </source>
</evidence>
<feature type="binding site" evidence="11">
    <location>
        <position position="336"/>
    </location>
    <ligand>
        <name>FMN</name>
        <dbReference type="ChEBI" id="CHEBI:58210"/>
    </ligand>
</feature>
<reference evidence="12 13" key="1">
    <citation type="submission" date="2023-02" db="EMBL/GenBank/DDBJ databases">
        <title>The predominant lactic acid bacteria and yeasts involved in the spontaneous fermentation of millet during the production of the traditional porridge Hausa koko in Ghana.</title>
        <authorList>
            <person name="Atter A."/>
            <person name="Diaz M."/>
        </authorList>
    </citation>
    <scope>NUCLEOTIDE SEQUENCE [LARGE SCALE GENOMIC DNA]</scope>
    <source>
        <strain evidence="12 13">FI11640</strain>
    </source>
</reference>
<keyword evidence="10 11" id="KW-0456">Lyase</keyword>
<dbReference type="InterPro" id="IPR035904">
    <property type="entry name" value="Chorismate_synth_AroC_sf"/>
</dbReference>
<dbReference type="PANTHER" id="PTHR21085:SF0">
    <property type="entry name" value="CHORISMATE SYNTHASE"/>
    <property type="match status" value="1"/>
</dbReference>
<feature type="binding site" evidence="11">
    <location>
        <begin position="128"/>
        <end position="130"/>
    </location>
    <ligand>
        <name>FMN</name>
        <dbReference type="ChEBI" id="CHEBI:58210"/>
    </ligand>
</feature>
<comment type="similarity">
    <text evidence="2 11">Belongs to the chorismate synthase family.</text>
</comment>
<evidence type="ECO:0000256" key="9">
    <source>
        <dbReference type="ARBA" id="ARBA00023141"/>
    </source>
</evidence>
<organism evidence="12 13">
    <name type="scientific">Schleiferilactobacillus harbinensis</name>
    <dbReference type="NCBI Taxonomy" id="304207"/>
    <lineage>
        <taxon>Bacteria</taxon>
        <taxon>Bacillati</taxon>
        <taxon>Bacillota</taxon>
        <taxon>Bacilli</taxon>
        <taxon>Lactobacillales</taxon>
        <taxon>Lactobacillaceae</taxon>
        <taxon>Schleiferilactobacillus</taxon>
    </lineage>
</organism>
<dbReference type="Pfam" id="PF01264">
    <property type="entry name" value="Chorismate_synt"/>
    <property type="match status" value="1"/>
</dbReference>
<dbReference type="Gene3D" id="3.60.150.10">
    <property type="entry name" value="Chorismate synthase AroC"/>
    <property type="match status" value="1"/>
</dbReference>
<keyword evidence="8 11" id="KW-0521">NADP</keyword>
<dbReference type="CDD" id="cd07304">
    <property type="entry name" value="Chorismate_synthase"/>
    <property type="match status" value="1"/>
</dbReference>
<feature type="binding site" evidence="11">
    <location>
        <position position="295"/>
    </location>
    <ligand>
        <name>FMN</name>
        <dbReference type="ChEBI" id="CHEBI:58210"/>
    </ligand>
</feature>
<dbReference type="GO" id="GO:0004107">
    <property type="term" value="F:chorismate synthase activity"/>
    <property type="evidence" value="ECO:0007669"/>
    <property type="project" value="UniProtKB-EC"/>
</dbReference>
<evidence type="ECO:0000256" key="1">
    <source>
        <dbReference type="ARBA" id="ARBA00005044"/>
    </source>
</evidence>
<evidence type="ECO:0000256" key="8">
    <source>
        <dbReference type="ARBA" id="ARBA00022857"/>
    </source>
</evidence>
<dbReference type="NCBIfam" id="TIGR00033">
    <property type="entry name" value="aroC"/>
    <property type="match status" value="1"/>
</dbReference>
<dbReference type="PIRSF" id="PIRSF001456">
    <property type="entry name" value="Chorismate_synth"/>
    <property type="match status" value="1"/>
</dbReference>
<comment type="pathway">
    <text evidence="1 11">Metabolic intermediate biosynthesis; chorismate biosynthesis; chorismate from D-erythrose 4-phosphate and phosphoenolpyruvate: step 7/7.</text>
</comment>
<evidence type="ECO:0000313" key="13">
    <source>
        <dbReference type="Proteomes" id="UP001330016"/>
    </source>
</evidence>
<evidence type="ECO:0000256" key="7">
    <source>
        <dbReference type="ARBA" id="ARBA00022827"/>
    </source>
</evidence>
<keyword evidence="7 11" id="KW-0274">FAD</keyword>
<dbReference type="InterPro" id="IPR020541">
    <property type="entry name" value="Chorismate_synthase_CS"/>
</dbReference>
<feature type="binding site" evidence="11">
    <location>
        <position position="45"/>
    </location>
    <ligand>
        <name>NADP(+)</name>
        <dbReference type="ChEBI" id="CHEBI:58349"/>
    </ligand>
</feature>
<dbReference type="EMBL" id="JAQSGK010000051">
    <property type="protein sequence ID" value="MEE6716824.1"/>
    <property type="molecule type" value="Genomic_DNA"/>
</dbReference>
<evidence type="ECO:0000256" key="3">
    <source>
        <dbReference type="ARBA" id="ARBA00013036"/>
    </source>
</evidence>
<dbReference type="NCBIfam" id="NF003793">
    <property type="entry name" value="PRK05382.1"/>
    <property type="match status" value="1"/>
</dbReference>
<dbReference type="EC" id="4.2.3.5" evidence="3 11"/>
<keyword evidence="6 11" id="KW-0288">FMN</keyword>
<evidence type="ECO:0000313" key="12">
    <source>
        <dbReference type="EMBL" id="MEE6716824.1"/>
    </source>
</evidence>
<dbReference type="HAMAP" id="MF_00300">
    <property type="entry name" value="Chorismate_synth"/>
    <property type="match status" value="1"/>
</dbReference>
<evidence type="ECO:0000256" key="11">
    <source>
        <dbReference type="HAMAP-Rule" id="MF_00300"/>
    </source>
</evidence>
<evidence type="ECO:0000256" key="10">
    <source>
        <dbReference type="ARBA" id="ARBA00023239"/>
    </source>
</evidence>
<dbReference type="RefSeq" id="WP_331244363.1">
    <property type="nucleotide sequence ID" value="NZ_JAQSGJ010000051.1"/>
</dbReference>
<dbReference type="SUPFAM" id="SSF103263">
    <property type="entry name" value="Chorismate synthase, AroC"/>
    <property type="match status" value="1"/>
</dbReference>
<evidence type="ECO:0000256" key="5">
    <source>
        <dbReference type="ARBA" id="ARBA00022630"/>
    </source>
</evidence>
<comment type="cofactor">
    <cofactor evidence="11">
        <name>FMNH2</name>
        <dbReference type="ChEBI" id="CHEBI:57618"/>
    </cofactor>
    <text evidence="11">Reduced FMN (FMNH(2)).</text>
</comment>
<comment type="function">
    <text evidence="11">Catalyzes the anti-1,4-elimination of the C-3 phosphate and the C-6 proR hydrogen from 5-enolpyruvylshikimate-3-phosphate (EPSP) to yield chorismate, which is the branch point compound that serves as the starting substrate for the three terminal pathways of aromatic amino acid biosynthesis. This reaction introduces a second double bond into the aromatic ring system.</text>
</comment>
<dbReference type="PROSITE" id="PS00788">
    <property type="entry name" value="CHORISMATE_SYNTHASE_2"/>
    <property type="match status" value="1"/>
</dbReference>